<feature type="chain" id="PRO_5017847196" description="Carboxylic ester hydrolase" evidence="5">
    <location>
        <begin position="18"/>
        <end position="642"/>
    </location>
</feature>
<proteinExistence type="inferred from homology"/>
<evidence type="ECO:0000256" key="5">
    <source>
        <dbReference type="RuleBase" id="RU361235"/>
    </source>
</evidence>
<feature type="domain" description="Carboxylesterase type B" evidence="6">
    <location>
        <begin position="427"/>
        <end position="603"/>
    </location>
</feature>
<protein>
    <recommendedName>
        <fullName evidence="5">Carboxylic ester hydrolase</fullName>
        <ecNumber evidence="5">3.1.1.-</ecNumber>
    </recommendedName>
</protein>
<dbReference type="InterPro" id="IPR002018">
    <property type="entry name" value="CarbesteraseB"/>
</dbReference>
<dbReference type="SUPFAM" id="SSF53474">
    <property type="entry name" value="alpha/beta-Hydrolases"/>
    <property type="match status" value="2"/>
</dbReference>
<dbReference type="RefSeq" id="XP_008476614.2">
    <property type="nucleotide sequence ID" value="XM_008478392.3"/>
</dbReference>
<evidence type="ECO:0000313" key="8">
    <source>
        <dbReference type="RefSeq" id="XP_008476614.2"/>
    </source>
</evidence>
<dbReference type="Gene3D" id="3.40.50.1820">
    <property type="entry name" value="alpha/beta hydrolase"/>
    <property type="match status" value="3"/>
</dbReference>
<accession>A0A1S3D8F5</accession>
<dbReference type="GeneID" id="103513553"/>
<dbReference type="InterPro" id="IPR029058">
    <property type="entry name" value="AB_hydrolase_fold"/>
</dbReference>
<keyword evidence="7" id="KW-1185">Reference proteome</keyword>
<feature type="domain" description="Carboxylesterase type B" evidence="6">
    <location>
        <begin position="239"/>
        <end position="332"/>
    </location>
</feature>
<gene>
    <name evidence="8" type="primary">LOC103513553</name>
</gene>
<keyword evidence="3 5" id="KW-0378">Hydrolase</keyword>
<evidence type="ECO:0000256" key="4">
    <source>
        <dbReference type="ARBA" id="ARBA00023180"/>
    </source>
</evidence>
<name>A0A1S3D8F5_DIACI</name>
<dbReference type="PaxDb" id="121845-A0A1S3D8F5"/>
<dbReference type="GO" id="GO:0052689">
    <property type="term" value="F:carboxylic ester hydrolase activity"/>
    <property type="evidence" value="ECO:0007669"/>
    <property type="project" value="UniProtKB-KW"/>
</dbReference>
<feature type="signal peptide" evidence="5">
    <location>
        <begin position="1"/>
        <end position="17"/>
    </location>
</feature>
<feature type="domain" description="Carboxylesterase type B" evidence="6">
    <location>
        <begin position="19"/>
        <end position="223"/>
    </location>
</feature>
<reference evidence="8" key="1">
    <citation type="submission" date="2025-08" db="UniProtKB">
        <authorList>
            <consortium name="RefSeq"/>
        </authorList>
    </citation>
    <scope>IDENTIFICATION</scope>
</reference>
<evidence type="ECO:0000256" key="2">
    <source>
        <dbReference type="ARBA" id="ARBA00022487"/>
    </source>
</evidence>
<dbReference type="PANTHER" id="PTHR43142">
    <property type="entry name" value="CARBOXYLIC ESTER HYDROLASE"/>
    <property type="match status" value="1"/>
</dbReference>
<dbReference type="AlphaFoldDB" id="A0A1S3D8F5"/>
<evidence type="ECO:0000313" key="7">
    <source>
        <dbReference type="Proteomes" id="UP000079169"/>
    </source>
</evidence>
<dbReference type="EC" id="3.1.1.-" evidence="5"/>
<evidence type="ECO:0000259" key="6">
    <source>
        <dbReference type="Pfam" id="PF00135"/>
    </source>
</evidence>
<dbReference type="PROSITE" id="PS00122">
    <property type="entry name" value="CARBOXYLESTERASE_B_1"/>
    <property type="match status" value="1"/>
</dbReference>
<dbReference type="PANTHER" id="PTHR43142:SF1">
    <property type="entry name" value="CARBOXYLIC ESTER HYDROLASE"/>
    <property type="match status" value="1"/>
</dbReference>
<sequence>MKILGLLILCCLGYIWCETVTIKQGKVRGTQFESRGGRKFHAFLGIPYAKPPEGELRFKNPEPHPGWEGEFDATSEGAMCVQEMTLVPRFHSIPMGEENCLFLNVHTPEINPTKKLPVLVWIYGGAFQMGDSGNMTYGPYYLMDRDVVYVNLNYRLGVLGFLSFETPSLSGNFGLKDQQLALQWVKDNIESFGGDSNSITVFGESAGAASVHYHLLSPKSRGKNDSVASFAEWQTSIVICGVAHADELINLFNLDSLFPDHQLEGSDLEASKTMVKLWTDFADKGVPISPNPYQAASFIWPPFDVRTGKAYLHIHQNGLAIEEQPFEERHKFVSSLPFKFHKLVKSKSNAKTSKSNGRGFDPAKGGSFPKQMRFLIGTAFSYPVFLLSWLSGQEESIYEHIVCVIRMFYQSLNEFSLFRHSDSIIIDPLVSFGPVVEPPHDEAFISQHPYLLQTDPSIPLIIGYNRDEGAIRTSKLCADDMLEMNQLNARWDRYLPLTVLLKHNVEQKDMQRVMESLREYYLAGRKVDKHNIRGMTDMFSDVLINHCVMQAAEHYSGPVYFYMYNYQAAISWTSVFGNCSIPLGETLGYTLGVTLQYTLGVTLEYTLGDTLEKLRFTKQFHVTTQTKEIFFNQSMSRCMAVF</sequence>
<keyword evidence="2" id="KW-0719">Serine esterase</keyword>
<dbReference type="Pfam" id="PF00135">
    <property type="entry name" value="COesterase"/>
    <property type="match status" value="3"/>
</dbReference>
<dbReference type="InterPro" id="IPR019826">
    <property type="entry name" value="Carboxylesterase_B_AS"/>
</dbReference>
<evidence type="ECO:0000256" key="3">
    <source>
        <dbReference type="ARBA" id="ARBA00022801"/>
    </source>
</evidence>
<comment type="similarity">
    <text evidence="1 5">Belongs to the type-B carboxylesterase/lipase family.</text>
</comment>
<organism evidence="7 8">
    <name type="scientific">Diaphorina citri</name>
    <name type="common">Asian citrus psyllid</name>
    <dbReference type="NCBI Taxonomy" id="121845"/>
    <lineage>
        <taxon>Eukaryota</taxon>
        <taxon>Metazoa</taxon>
        <taxon>Ecdysozoa</taxon>
        <taxon>Arthropoda</taxon>
        <taxon>Hexapoda</taxon>
        <taxon>Insecta</taxon>
        <taxon>Pterygota</taxon>
        <taxon>Neoptera</taxon>
        <taxon>Paraneoptera</taxon>
        <taxon>Hemiptera</taxon>
        <taxon>Sternorrhyncha</taxon>
        <taxon>Psylloidea</taxon>
        <taxon>Psyllidae</taxon>
        <taxon>Diaphorininae</taxon>
        <taxon>Diaphorina</taxon>
    </lineage>
</organism>
<dbReference type="STRING" id="121845.A0A1S3D8F5"/>
<dbReference type="KEGG" id="dci:103513553"/>
<keyword evidence="4" id="KW-0325">Glycoprotein</keyword>
<dbReference type="Proteomes" id="UP000079169">
    <property type="component" value="Unplaced"/>
</dbReference>
<evidence type="ECO:0000256" key="1">
    <source>
        <dbReference type="ARBA" id="ARBA00005964"/>
    </source>
</evidence>
<keyword evidence="5" id="KW-0732">Signal</keyword>